<feature type="region of interest" description="Disordered" evidence="1">
    <location>
        <begin position="1"/>
        <end position="31"/>
    </location>
</feature>
<dbReference type="OrthoDB" id="418131at2759"/>
<feature type="region of interest" description="Disordered" evidence="1">
    <location>
        <begin position="262"/>
        <end position="285"/>
    </location>
</feature>
<dbReference type="EMBL" id="NPHW01003125">
    <property type="protein sequence ID" value="OXV10114.1"/>
    <property type="molecule type" value="Genomic_DNA"/>
</dbReference>
<proteinExistence type="predicted"/>
<evidence type="ECO:0000256" key="1">
    <source>
        <dbReference type="SAM" id="MobiDB-lite"/>
    </source>
</evidence>
<comment type="caution">
    <text evidence="3">The sequence shown here is derived from an EMBL/GenBank/DDBJ whole genome shotgun (WGS) entry which is preliminary data.</text>
</comment>
<protein>
    <recommendedName>
        <fullName evidence="2">STEEP1 domain-containing protein</fullName>
    </recommendedName>
</protein>
<feature type="region of interest" description="Disordered" evidence="1">
    <location>
        <begin position="56"/>
        <end position="164"/>
    </location>
</feature>
<evidence type="ECO:0000313" key="3">
    <source>
        <dbReference type="EMBL" id="OXV10114.1"/>
    </source>
</evidence>
<feature type="domain" description="STEEP1" evidence="2">
    <location>
        <begin position="33"/>
        <end position="204"/>
    </location>
</feature>
<sequence>MNAEHPAESPDDGTIQTESPSQSFSHPSRPRLPIRTYHCRFCSHLLVATTRDVERLPRRREPAQDRALILPLPPRLGHGHGHGQPSPSGHPLLESEGESSESGEDELIKPEALVEDQKPKPRRQQQQSEERARSENNNSAKTARDIPKSKSKKEKGRPNDHYTILLSTTLPDRKPVIIRRHDGFEKRLLLRCGRCRVVMGYLLDEAHFPTRTACGSGDNSNAEMKAEPIVSIGKDRNNTNDGGGDREGPSVVYVLPQSLVRTEKMGDGGGDMPVDDSEWKAWMQS</sequence>
<dbReference type="Pfam" id="PF25809">
    <property type="entry name" value="STEEP1"/>
    <property type="match status" value="1"/>
</dbReference>
<organism evidence="3 4">
    <name type="scientific">Elaphomyces granulatus</name>
    <dbReference type="NCBI Taxonomy" id="519963"/>
    <lineage>
        <taxon>Eukaryota</taxon>
        <taxon>Fungi</taxon>
        <taxon>Dikarya</taxon>
        <taxon>Ascomycota</taxon>
        <taxon>Pezizomycotina</taxon>
        <taxon>Eurotiomycetes</taxon>
        <taxon>Eurotiomycetidae</taxon>
        <taxon>Eurotiales</taxon>
        <taxon>Elaphomycetaceae</taxon>
        <taxon>Elaphomyces</taxon>
    </lineage>
</organism>
<dbReference type="AlphaFoldDB" id="A0A232M1D3"/>
<keyword evidence="4" id="KW-1185">Reference proteome</keyword>
<evidence type="ECO:0000313" key="4">
    <source>
        <dbReference type="Proteomes" id="UP000243515"/>
    </source>
</evidence>
<accession>A0A232M1D3</accession>
<gene>
    <name evidence="3" type="ORF">Egran_02125</name>
</gene>
<dbReference type="Proteomes" id="UP000243515">
    <property type="component" value="Unassembled WGS sequence"/>
</dbReference>
<reference evidence="3 4" key="1">
    <citation type="journal article" date="2015" name="Environ. Microbiol.">
        <title>Metagenome sequence of Elaphomyces granulatus from sporocarp tissue reveals Ascomycota ectomycorrhizal fingerprints of genome expansion and a Proteobacteria-rich microbiome.</title>
        <authorList>
            <person name="Quandt C.A."/>
            <person name="Kohler A."/>
            <person name="Hesse C.N."/>
            <person name="Sharpton T.J."/>
            <person name="Martin F."/>
            <person name="Spatafora J.W."/>
        </authorList>
    </citation>
    <scope>NUCLEOTIDE SEQUENCE [LARGE SCALE GENOMIC DNA]</scope>
    <source>
        <strain evidence="3 4">OSC145934</strain>
    </source>
</reference>
<feature type="compositionally biased region" description="Acidic residues" evidence="1">
    <location>
        <begin position="95"/>
        <end position="105"/>
    </location>
</feature>
<feature type="compositionally biased region" description="Polar residues" evidence="1">
    <location>
        <begin position="14"/>
        <end position="26"/>
    </location>
</feature>
<evidence type="ECO:0000259" key="2">
    <source>
        <dbReference type="Pfam" id="PF25809"/>
    </source>
</evidence>
<name>A0A232M1D3_9EURO</name>
<dbReference type="InterPro" id="IPR057965">
    <property type="entry name" value="STEEP1_dom"/>
</dbReference>